<dbReference type="Gene3D" id="2.70.150.10">
    <property type="entry name" value="Calcium-transporting ATPase, cytoplasmic transduction domain A"/>
    <property type="match status" value="1"/>
</dbReference>
<dbReference type="PRINTS" id="PR00119">
    <property type="entry name" value="CATATPASE"/>
</dbReference>
<keyword evidence="11" id="KW-1185">Reference proteome</keyword>
<dbReference type="PROSITE" id="PS00154">
    <property type="entry name" value="ATPASE_E1_E2"/>
    <property type="match status" value="1"/>
</dbReference>
<keyword evidence="7 8" id="KW-0472">Membrane</keyword>
<keyword evidence="8" id="KW-0547">Nucleotide-binding</keyword>
<dbReference type="PANTHER" id="PTHR46594">
    <property type="entry name" value="P-TYPE CATION-TRANSPORTING ATPASE"/>
    <property type="match status" value="1"/>
</dbReference>
<dbReference type="CDD" id="cd00371">
    <property type="entry name" value="HMA"/>
    <property type="match status" value="1"/>
</dbReference>
<keyword evidence="6 8" id="KW-1133">Transmembrane helix</keyword>
<dbReference type="NCBIfam" id="TIGR01525">
    <property type="entry name" value="ATPase-IB_hvy"/>
    <property type="match status" value="1"/>
</dbReference>
<dbReference type="InterPro" id="IPR036412">
    <property type="entry name" value="HAD-like_sf"/>
</dbReference>
<dbReference type="NCBIfam" id="TIGR01494">
    <property type="entry name" value="ATPase_P-type"/>
    <property type="match status" value="2"/>
</dbReference>
<evidence type="ECO:0000256" key="1">
    <source>
        <dbReference type="ARBA" id="ARBA00004370"/>
    </source>
</evidence>
<evidence type="ECO:0000259" key="9">
    <source>
        <dbReference type="PROSITE" id="PS50846"/>
    </source>
</evidence>
<organism evidence="10 11">
    <name type="scientific">Iodidimonas gelatinilytica</name>
    <dbReference type="NCBI Taxonomy" id="1236966"/>
    <lineage>
        <taxon>Bacteria</taxon>
        <taxon>Pseudomonadati</taxon>
        <taxon>Pseudomonadota</taxon>
        <taxon>Alphaproteobacteria</taxon>
        <taxon>Iodidimonadales</taxon>
        <taxon>Iodidimonadaceae</taxon>
        <taxon>Iodidimonas</taxon>
    </lineage>
</organism>
<dbReference type="PROSITE" id="PS01047">
    <property type="entry name" value="HMA_1"/>
    <property type="match status" value="1"/>
</dbReference>
<protein>
    <submittedName>
        <fullName evidence="10">Copper-translocating P-type ATPase</fullName>
    </submittedName>
</protein>
<keyword evidence="8" id="KW-0067">ATP-binding</keyword>
<dbReference type="NCBIfam" id="TIGR01512">
    <property type="entry name" value="ATPase-IB2_Cd"/>
    <property type="match status" value="1"/>
</dbReference>
<dbReference type="InterPro" id="IPR059000">
    <property type="entry name" value="ATPase_P-type_domA"/>
</dbReference>
<evidence type="ECO:0000313" key="10">
    <source>
        <dbReference type="EMBL" id="GEQ99990.1"/>
    </source>
</evidence>
<dbReference type="InterPro" id="IPR018303">
    <property type="entry name" value="ATPase_P-typ_P_site"/>
</dbReference>
<dbReference type="Gene3D" id="3.30.70.100">
    <property type="match status" value="1"/>
</dbReference>
<feature type="transmembrane region" description="Helical" evidence="8">
    <location>
        <begin position="363"/>
        <end position="382"/>
    </location>
</feature>
<evidence type="ECO:0000256" key="5">
    <source>
        <dbReference type="ARBA" id="ARBA00022967"/>
    </source>
</evidence>
<dbReference type="PANTHER" id="PTHR46594:SF4">
    <property type="entry name" value="P-TYPE CATION-TRANSPORTING ATPASE"/>
    <property type="match status" value="1"/>
</dbReference>
<dbReference type="InterPro" id="IPR023299">
    <property type="entry name" value="ATPase_P-typ_cyto_dom_N"/>
</dbReference>
<gene>
    <name evidence="10" type="ORF">JCM17845_06140</name>
</gene>
<evidence type="ECO:0000256" key="6">
    <source>
        <dbReference type="ARBA" id="ARBA00022989"/>
    </source>
</evidence>
<dbReference type="EMBL" id="BKCM01000002">
    <property type="protein sequence ID" value="GEQ99990.1"/>
    <property type="molecule type" value="Genomic_DNA"/>
</dbReference>
<dbReference type="InterPro" id="IPR036163">
    <property type="entry name" value="HMA_dom_sf"/>
</dbReference>
<dbReference type="SUPFAM" id="SSF55008">
    <property type="entry name" value="HMA, heavy metal-associated domain"/>
    <property type="match status" value="1"/>
</dbReference>
<dbReference type="Proteomes" id="UP000325187">
    <property type="component" value="Unassembled WGS sequence"/>
</dbReference>
<dbReference type="Gene3D" id="3.40.50.1000">
    <property type="entry name" value="HAD superfamily/HAD-like"/>
    <property type="match status" value="1"/>
</dbReference>
<feature type="transmembrane region" description="Helical" evidence="8">
    <location>
        <begin position="114"/>
        <end position="134"/>
    </location>
</feature>
<feature type="transmembrane region" description="Helical" evidence="8">
    <location>
        <begin position="207"/>
        <end position="225"/>
    </location>
</feature>
<feature type="domain" description="HMA" evidence="9">
    <location>
        <begin position="26"/>
        <end position="92"/>
    </location>
</feature>
<dbReference type="Pfam" id="PF00702">
    <property type="entry name" value="Hydrolase"/>
    <property type="match status" value="1"/>
</dbReference>
<dbReference type="GO" id="GO:0016887">
    <property type="term" value="F:ATP hydrolysis activity"/>
    <property type="evidence" value="ECO:0007669"/>
    <property type="project" value="InterPro"/>
</dbReference>
<dbReference type="InterPro" id="IPR017969">
    <property type="entry name" value="Heavy-metal-associated_CS"/>
</dbReference>
<keyword evidence="4 8" id="KW-0479">Metal-binding</keyword>
<evidence type="ECO:0000256" key="2">
    <source>
        <dbReference type="ARBA" id="ARBA00006024"/>
    </source>
</evidence>
<keyword evidence="8" id="KW-1003">Cell membrane</keyword>
<dbReference type="SUPFAM" id="SSF81653">
    <property type="entry name" value="Calcium ATPase, transduction domain A"/>
    <property type="match status" value="1"/>
</dbReference>
<dbReference type="InterPro" id="IPR023298">
    <property type="entry name" value="ATPase_P-typ_TM_dom_sf"/>
</dbReference>
<dbReference type="GO" id="GO:0005886">
    <property type="term" value="C:plasma membrane"/>
    <property type="evidence" value="ECO:0007669"/>
    <property type="project" value="UniProtKB-SubCell"/>
</dbReference>
<accession>A0A5A7MVG4</accession>
<dbReference type="InterPro" id="IPR023214">
    <property type="entry name" value="HAD_sf"/>
</dbReference>
<dbReference type="GO" id="GO:0030001">
    <property type="term" value="P:metal ion transport"/>
    <property type="evidence" value="ECO:0007669"/>
    <property type="project" value="UniProtKB-ARBA"/>
</dbReference>
<dbReference type="Gene3D" id="3.40.1110.10">
    <property type="entry name" value="Calcium-transporting ATPase, cytoplasmic domain N"/>
    <property type="match status" value="1"/>
</dbReference>
<dbReference type="SUPFAM" id="SSF56784">
    <property type="entry name" value="HAD-like"/>
    <property type="match status" value="1"/>
</dbReference>
<dbReference type="AlphaFoldDB" id="A0A5A7MVG4"/>
<feature type="transmembrane region" description="Helical" evidence="8">
    <location>
        <begin position="394"/>
        <end position="421"/>
    </location>
</feature>
<sequence>MTSMASHSPALDAWSGQVRSLENGLSEMDFLVPGMHCAGCMRKIEGGLSALDAVTDARANLSTRRVRVRWQTGAKNVENIRAAIESLGFDAAPFDARLADQGDNARSRSLLRGIAISGFAAANVMLLSVSVWAGLFSDMDGVTRQLFHWISALIALPAVAYAGQPFFRSAASALKVGQMNMDVPISLGVILASGASLLETMRGAEHVYFDAAISLVFFLLIGRYLESAMRSRAGEAARNLLAIRSVAAIRIDEDGERRSVPVEALMPGDRVFVAPGMRVPADGAVADGASDVDMSLLSGESVPERALAGDNVYAGTLNLSGPLLVDIKAASEDTLLAQIARLMEAAEQGRAGFVRLADRIARFYAPMVHLLAAGTFVGWMLIGAGWHPALMTAVSVLIITCPCALGLAVPVVQVVASGVLLRLGVLVKSADGLERLGQIDEVVFDKTGTLTLGVPDLVNGDAIPTVDLALAAALASQSRHPLSQAVAAVGAGLPMPKLEQIHEVPGYGVEGILEGRKVRLGRRDWVVQDQSTAAQEDDNHSGPDLWLSGLDGSAWRFLFHDRLRPDAQDVVAALLASGKTVRLLSGDREAVVAQTAAQLGITHWQARCSPADKIAALNALSESGKRVLMVGDGLNDAPALRAAHVSMSPASAADISQTAADFVFQSESLRPVLHSITIAHKARNRVLENFGLAFSYNLVAVPLAVLGFVTPLIAAVAMSSSSILVTLNALRLRTGSGGRP</sequence>
<dbReference type="GO" id="GO:0015662">
    <property type="term" value="F:P-type ion transporter activity"/>
    <property type="evidence" value="ECO:0007669"/>
    <property type="project" value="UniProtKB-ARBA"/>
</dbReference>
<dbReference type="PROSITE" id="PS50846">
    <property type="entry name" value="HMA_2"/>
    <property type="match status" value="1"/>
</dbReference>
<dbReference type="RefSeq" id="WP_150001781.1">
    <property type="nucleotide sequence ID" value="NZ_BKCM01000002.1"/>
</dbReference>
<comment type="similarity">
    <text evidence="2 8">Belongs to the cation transport ATPase (P-type) (TC 3.A.3) family. Type IB subfamily.</text>
</comment>
<dbReference type="GO" id="GO:0019829">
    <property type="term" value="F:ATPase-coupled monoatomic cation transmembrane transporter activity"/>
    <property type="evidence" value="ECO:0007669"/>
    <property type="project" value="InterPro"/>
</dbReference>
<dbReference type="NCBIfam" id="TIGR01511">
    <property type="entry name" value="ATPase-IB1_Cu"/>
    <property type="match status" value="1"/>
</dbReference>
<comment type="caution">
    <text evidence="10">The sequence shown here is derived from an EMBL/GenBank/DDBJ whole genome shotgun (WGS) entry which is preliminary data.</text>
</comment>
<evidence type="ECO:0000313" key="11">
    <source>
        <dbReference type="Proteomes" id="UP000325187"/>
    </source>
</evidence>
<feature type="transmembrane region" description="Helical" evidence="8">
    <location>
        <begin position="183"/>
        <end position="201"/>
    </location>
</feature>
<proteinExistence type="inferred from homology"/>
<dbReference type="GO" id="GO:0046872">
    <property type="term" value="F:metal ion binding"/>
    <property type="evidence" value="ECO:0007669"/>
    <property type="project" value="UniProtKB-KW"/>
</dbReference>
<keyword evidence="5" id="KW-1278">Translocase</keyword>
<dbReference type="SUPFAM" id="SSF81665">
    <property type="entry name" value="Calcium ATPase, transmembrane domain M"/>
    <property type="match status" value="1"/>
</dbReference>
<evidence type="ECO:0000256" key="8">
    <source>
        <dbReference type="RuleBase" id="RU362081"/>
    </source>
</evidence>
<evidence type="ECO:0000256" key="3">
    <source>
        <dbReference type="ARBA" id="ARBA00022692"/>
    </source>
</evidence>
<dbReference type="InterPro" id="IPR001757">
    <property type="entry name" value="P_typ_ATPase"/>
</dbReference>
<dbReference type="InterPro" id="IPR008250">
    <property type="entry name" value="ATPase_P-typ_transduc_dom_A_sf"/>
</dbReference>
<dbReference type="InterPro" id="IPR006121">
    <property type="entry name" value="HMA_dom"/>
</dbReference>
<comment type="subcellular location">
    <subcellularLocation>
        <location evidence="8">Cell membrane</location>
    </subcellularLocation>
    <subcellularLocation>
        <location evidence="1">Membrane</location>
    </subcellularLocation>
</comment>
<dbReference type="InterPro" id="IPR027256">
    <property type="entry name" value="P-typ_ATPase_IB"/>
</dbReference>
<reference evidence="10 11" key="1">
    <citation type="submission" date="2019-09" db="EMBL/GenBank/DDBJ databases">
        <title>NBRP : Genome information of microbial organism related human and environment.</title>
        <authorList>
            <person name="Hattori M."/>
            <person name="Oshima K."/>
            <person name="Inaba H."/>
            <person name="Suda W."/>
            <person name="Sakamoto M."/>
            <person name="Iino T."/>
            <person name="Kitahara M."/>
            <person name="Oshida Y."/>
            <person name="Iida T."/>
            <person name="Kudo T."/>
            <person name="Itoh T."/>
            <person name="Ohkuma M."/>
        </authorList>
    </citation>
    <scope>NUCLEOTIDE SEQUENCE [LARGE SCALE GENOMIC DNA]</scope>
    <source>
        <strain evidence="10 11">Mie-1</strain>
    </source>
</reference>
<dbReference type="GO" id="GO:0005524">
    <property type="term" value="F:ATP binding"/>
    <property type="evidence" value="ECO:0007669"/>
    <property type="project" value="UniProtKB-UniRule"/>
</dbReference>
<evidence type="ECO:0000256" key="7">
    <source>
        <dbReference type="ARBA" id="ARBA00023136"/>
    </source>
</evidence>
<feature type="transmembrane region" description="Helical" evidence="8">
    <location>
        <begin position="146"/>
        <end position="163"/>
    </location>
</feature>
<name>A0A5A7MVG4_9PROT</name>
<dbReference type="PROSITE" id="PS01229">
    <property type="entry name" value="COF_2"/>
    <property type="match status" value="1"/>
</dbReference>
<evidence type="ECO:0000256" key="4">
    <source>
        <dbReference type="ARBA" id="ARBA00022723"/>
    </source>
</evidence>
<keyword evidence="3 8" id="KW-0812">Transmembrane</keyword>
<dbReference type="Pfam" id="PF00403">
    <property type="entry name" value="HMA"/>
    <property type="match status" value="1"/>
</dbReference>
<dbReference type="Pfam" id="PF00122">
    <property type="entry name" value="E1-E2_ATPase"/>
    <property type="match status" value="1"/>
</dbReference>
<feature type="transmembrane region" description="Helical" evidence="8">
    <location>
        <begin position="686"/>
        <end position="706"/>
    </location>
</feature>